<dbReference type="PROSITE" id="PS50096">
    <property type="entry name" value="IQ"/>
    <property type="match status" value="1"/>
</dbReference>
<proteinExistence type="predicted"/>
<dbReference type="EMBL" id="CAJOBG010048343">
    <property type="protein sequence ID" value="CAF4466068.1"/>
    <property type="molecule type" value="Genomic_DNA"/>
</dbReference>
<sequence length="247" mass="28396">GNQPFDIIPPSHQQLQNDDGNLRFQSPVLITNNNIDHERIIPSKVLRPSGRLSNLNQNHTSEYQGQKLPGVGNLRDPILEKRIKRDRAATKIQATYRGYTVRKSLNWINENQNQLTSEFNKRPTHKSTKKSSYTKDVYDNPGINLDIHFNDDNFTIGSTLLRHYQRKESSPVLAKHPSISDRSDHQSRKIEKPIVSQTYSDDYENTVSSTSSVSIHQQQQKTPQKPRVIEQPAPTMFFKINHAGRYV</sequence>
<accession>A0A820T8N2</accession>
<comment type="caution">
    <text evidence="2">The sequence shown here is derived from an EMBL/GenBank/DDBJ whole genome shotgun (WGS) entry which is preliminary data.</text>
</comment>
<dbReference type="SMART" id="SM00015">
    <property type="entry name" value="IQ"/>
    <property type="match status" value="1"/>
</dbReference>
<organism evidence="2 3">
    <name type="scientific">Rotaria magnacalcarata</name>
    <dbReference type="NCBI Taxonomy" id="392030"/>
    <lineage>
        <taxon>Eukaryota</taxon>
        <taxon>Metazoa</taxon>
        <taxon>Spiralia</taxon>
        <taxon>Gnathifera</taxon>
        <taxon>Rotifera</taxon>
        <taxon>Eurotatoria</taxon>
        <taxon>Bdelloidea</taxon>
        <taxon>Philodinida</taxon>
        <taxon>Philodinidae</taxon>
        <taxon>Rotaria</taxon>
    </lineage>
</organism>
<dbReference type="CDD" id="cd23767">
    <property type="entry name" value="IQCD"/>
    <property type="match status" value="1"/>
</dbReference>
<evidence type="ECO:0000256" key="1">
    <source>
        <dbReference type="SAM" id="MobiDB-lite"/>
    </source>
</evidence>
<feature type="compositionally biased region" description="Basic and acidic residues" evidence="1">
    <location>
        <begin position="178"/>
        <end position="191"/>
    </location>
</feature>
<feature type="non-terminal residue" evidence="2">
    <location>
        <position position="1"/>
    </location>
</feature>
<keyword evidence="3" id="KW-1185">Reference proteome</keyword>
<dbReference type="AlphaFoldDB" id="A0A820T8N2"/>
<name>A0A820T8N2_9BILA</name>
<dbReference type="InterPro" id="IPR000048">
    <property type="entry name" value="IQ_motif_EF-hand-BS"/>
</dbReference>
<gene>
    <name evidence="2" type="ORF">OVN521_LOCUS38735</name>
</gene>
<evidence type="ECO:0000313" key="2">
    <source>
        <dbReference type="EMBL" id="CAF4466068.1"/>
    </source>
</evidence>
<reference evidence="2" key="1">
    <citation type="submission" date="2021-02" db="EMBL/GenBank/DDBJ databases">
        <authorList>
            <person name="Nowell W R."/>
        </authorList>
    </citation>
    <scope>NUCLEOTIDE SEQUENCE</scope>
</reference>
<dbReference type="Proteomes" id="UP000663866">
    <property type="component" value="Unassembled WGS sequence"/>
</dbReference>
<protein>
    <submittedName>
        <fullName evidence="2">Uncharacterized protein</fullName>
    </submittedName>
</protein>
<evidence type="ECO:0000313" key="3">
    <source>
        <dbReference type="Proteomes" id="UP000663866"/>
    </source>
</evidence>
<feature type="region of interest" description="Disordered" evidence="1">
    <location>
        <begin position="168"/>
        <end position="191"/>
    </location>
</feature>
<dbReference type="Gene3D" id="1.20.5.190">
    <property type="match status" value="1"/>
</dbReference>
<dbReference type="Pfam" id="PF00612">
    <property type="entry name" value="IQ"/>
    <property type="match status" value="1"/>
</dbReference>